<dbReference type="InterPro" id="IPR004923">
    <property type="entry name" value="FTR1/Fip1/EfeU"/>
</dbReference>
<feature type="chain" id="PRO_5001846753" description="Iron permease" evidence="7">
    <location>
        <begin position="30"/>
        <end position="600"/>
    </location>
</feature>
<gene>
    <name evidence="8" type="ORF">PSTEL_21110</name>
</gene>
<evidence type="ECO:0000256" key="3">
    <source>
        <dbReference type="ARBA" id="ARBA00022692"/>
    </source>
</evidence>
<comment type="similarity">
    <text evidence="2">Belongs to the oxidase-dependent Fe transporter (OFeT) (TC 9.A.10.1) family.</text>
</comment>
<evidence type="ECO:0000256" key="7">
    <source>
        <dbReference type="SAM" id="SignalP"/>
    </source>
</evidence>
<feature type="transmembrane region" description="Helical" evidence="6">
    <location>
        <begin position="451"/>
        <end position="469"/>
    </location>
</feature>
<evidence type="ECO:0000313" key="9">
    <source>
        <dbReference type="Proteomes" id="UP000029507"/>
    </source>
</evidence>
<feature type="transmembrane region" description="Helical" evidence="6">
    <location>
        <begin position="520"/>
        <end position="538"/>
    </location>
</feature>
<dbReference type="KEGG" id="pste:PSTEL_21110"/>
<evidence type="ECO:0000256" key="4">
    <source>
        <dbReference type="ARBA" id="ARBA00022989"/>
    </source>
</evidence>
<dbReference type="Proteomes" id="UP000029507">
    <property type="component" value="Chromosome"/>
</dbReference>
<keyword evidence="3 6" id="KW-0812">Transmembrane</keyword>
<dbReference type="PANTHER" id="PTHR31632:SF2">
    <property type="entry name" value="PLASMA MEMBRANE IRON PERMEASE"/>
    <property type="match status" value="1"/>
</dbReference>
<sequence length="600" mass="61942">MRTKRKRPLPLLAAGALLLALCAQQPSSAAAAAADKTDALLPPVGSALVEAGDGRWSEAAADTETFAALWREAKASEADPELAGPAAKVDAALAEASKALQAGGGAPAKAALSTLAGAVDAYVTAAAADGGQGEAAGPEAAAKLLPAADRAREAAGRADWDAARKAYSDIAKGWTAAEQAIRQGNAALYGQLETKMSLLRIALQAEPVRADAAKTQAESLYRLLDDYSAGRTAAAAAESSGAKTPTIDSLIASLQKAKTAVQGSDAAAAAAVMETFITDWPSAEGKVQVASPSAYTYIENESAAAAGYLESSPPKLEKAAQSIDGMLAKLTPLAGESSYTAWDAALVLLREGMEAVLVLAALLAYLKRSDSPQARKWVWSGAVSGLILSLALAAGLTYAVSLASAGGTREAIEGITGLVAVVMMLFVSRWLHAKSNTQAWNRYVGRQVEGALAKGNLWSLFLISALAILREGAETTIFYAGMAPSMKTSQLLTGISGALAVLVLAAYAVITLSAKLPIGLFFRTASLLIYFLIFRFLGESIHALQVAGSVPAHTSEALPSISGLGLYPTWESQLPQAVLLLALLFGFLRSRLFSAPRAAE</sequence>
<name>A0A089LWF1_9BACL</name>
<keyword evidence="7" id="KW-0732">Signal</keyword>
<feature type="transmembrane region" description="Helical" evidence="6">
    <location>
        <begin position="377"/>
        <end position="399"/>
    </location>
</feature>
<accession>A0A089LWF1</accession>
<keyword evidence="9" id="KW-1185">Reference proteome</keyword>
<evidence type="ECO:0008006" key="10">
    <source>
        <dbReference type="Google" id="ProtNLM"/>
    </source>
</evidence>
<evidence type="ECO:0000256" key="5">
    <source>
        <dbReference type="ARBA" id="ARBA00023136"/>
    </source>
</evidence>
<dbReference type="AlphaFoldDB" id="A0A089LWF1"/>
<evidence type="ECO:0000256" key="6">
    <source>
        <dbReference type="SAM" id="Phobius"/>
    </source>
</evidence>
<keyword evidence="4 6" id="KW-1133">Transmembrane helix</keyword>
<keyword evidence="5 6" id="KW-0472">Membrane</keyword>
<dbReference type="HOGENOM" id="CLU_023979_0_0_9"/>
<proteinExistence type="inferred from homology"/>
<evidence type="ECO:0000313" key="8">
    <source>
        <dbReference type="EMBL" id="AIQ65247.1"/>
    </source>
</evidence>
<feature type="transmembrane region" description="Helical" evidence="6">
    <location>
        <begin position="489"/>
        <end position="508"/>
    </location>
</feature>
<evidence type="ECO:0000256" key="2">
    <source>
        <dbReference type="ARBA" id="ARBA00008333"/>
    </source>
</evidence>
<dbReference type="GO" id="GO:0015093">
    <property type="term" value="F:ferrous iron transmembrane transporter activity"/>
    <property type="evidence" value="ECO:0007669"/>
    <property type="project" value="TreeGrafter"/>
</dbReference>
<evidence type="ECO:0000256" key="1">
    <source>
        <dbReference type="ARBA" id="ARBA00004141"/>
    </source>
</evidence>
<dbReference type="PANTHER" id="PTHR31632">
    <property type="entry name" value="IRON TRANSPORTER FTH1"/>
    <property type="match status" value="1"/>
</dbReference>
<feature type="transmembrane region" description="Helical" evidence="6">
    <location>
        <begin position="574"/>
        <end position="592"/>
    </location>
</feature>
<comment type="subcellular location">
    <subcellularLocation>
        <location evidence="1">Membrane</location>
        <topology evidence="1">Multi-pass membrane protein</topology>
    </subcellularLocation>
</comment>
<dbReference type="GO" id="GO:0033573">
    <property type="term" value="C:high-affinity iron permease complex"/>
    <property type="evidence" value="ECO:0007669"/>
    <property type="project" value="InterPro"/>
</dbReference>
<feature type="signal peptide" evidence="7">
    <location>
        <begin position="1"/>
        <end position="29"/>
    </location>
</feature>
<reference evidence="8 9" key="1">
    <citation type="submission" date="2014-08" db="EMBL/GenBank/DDBJ databases">
        <title>Comparative genomics of the Paenibacillus odorifer group.</title>
        <authorList>
            <person name="den Bakker H.C."/>
            <person name="Tsai Y.-C."/>
            <person name="Martin N."/>
            <person name="Korlach J."/>
            <person name="Wiedmann M."/>
        </authorList>
    </citation>
    <scope>NUCLEOTIDE SEQUENCE [LARGE SCALE GENOMIC DNA]</scope>
    <source>
        <strain evidence="8 9">DSM 14472</strain>
    </source>
</reference>
<protein>
    <recommendedName>
        <fullName evidence="10">Iron permease</fullName>
    </recommendedName>
</protein>
<dbReference type="STRING" id="169760.PSTEL_21110"/>
<organism evidence="8 9">
    <name type="scientific">Paenibacillus stellifer</name>
    <dbReference type="NCBI Taxonomy" id="169760"/>
    <lineage>
        <taxon>Bacteria</taxon>
        <taxon>Bacillati</taxon>
        <taxon>Bacillota</taxon>
        <taxon>Bacilli</taxon>
        <taxon>Bacillales</taxon>
        <taxon>Paenibacillaceae</taxon>
        <taxon>Paenibacillus</taxon>
    </lineage>
</organism>
<dbReference type="EMBL" id="CP009286">
    <property type="protein sequence ID" value="AIQ65247.1"/>
    <property type="molecule type" value="Genomic_DNA"/>
</dbReference>
<feature type="transmembrane region" description="Helical" evidence="6">
    <location>
        <begin position="411"/>
        <end position="431"/>
    </location>
</feature>
<dbReference type="Pfam" id="PF03239">
    <property type="entry name" value="FTR1"/>
    <property type="match status" value="1"/>
</dbReference>